<dbReference type="PANTHER" id="PTHR24421">
    <property type="entry name" value="NITRATE/NITRITE SENSOR PROTEIN NARX-RELATED"/>
    <property type="match status" value="1"/>
</dbReference>
<feature type="transmembrane region" description="Helical" evidence="4">
    <location>
        <begin position="65"/>
        <end position="96"/>
    </location>
</feature>
<feature type="transmembrane region" description="Helical" evidence="4">
    <location>
        <begin position="12"/>
        <end position="28"/>
    </location>
</feature>
<proteinExistence type="predicted"/>
<keyword evidence="7" id="KW-1185">Reference proteome</keyword>
<dbReference type="Pfam" id="PF07730">
    <property type="entry name" value="HisKA_3"/>
    <property type="match status" value="1"/>
</dbReference>
<dbReference type="SUPFAM" id="SSF55874">
    <property type="entry name" value="ATPase domain of HSP90 chaperone/DNA topoisomerase II/histidine kinase"/>
    <property type="match status" value="1"/>
</dbReference>
<evidence type="ECO:0000313" key="7">
    <source>
        <dbReference type="Proteomes" id="UP001297581"/>
    </source>
</evidence>
<dbReference type="GO" id="GO:0046983">
    <property type="term" value="F:protein dimerization activity"/>
    <property type="evidence" value="ECO:0007669"/>
    <property type="project" value="InterPro"/>
</dbReference>
<feature type="transmembrane region" description="Helical" evidence="4">
    <location>
        <begin position="34"/>
        <end position="53"/>
    </location>
</feature>
<dbReference type="CDD" id="cd16917">
    <property type="entry name" value="HATPase_UhpB-NarQ-NarX-like"/>
    <property type="match status" value="1"/>
</dbReference>
<evidence type="ECO:0000256" key="3">
    <source>
        <dbReference type="ARBA" id="ARBA00023012"/>
    </source>
</evidence>
<evidence type="ECO:0000259" key="5">
    <source>
        <dbReference type="Pfam" id="PF07730"/>
    </source>
</evidence>
<evidence type="ECO:0000256" key="2">
    <source>
        <dbReference type="ARBA" id="ARBA00022777"/>
    </source>
</evidence>
<dbReference type="RefSeq" id="WP_240591526.1">
    <property type="nucleotide sequence ID" value="NZ_JAKUDL010000004.1"/>
</dbReference>
<feature type="domain" description="Signal transduction histidine kinase subgroup 3 dimerisation and phosphoacceptor" evidence="5">
    <location>
        <begin position="170"/>
        <end position="235"/>
    </location>
</feature>
<keyword evidence="4" id="KW-1133">Transmembrane helix</keyword>
<accession>A0AAJ1F156</accession>
<dbReference type="GO" id="GO:0016020">
    <property type="term" value="C:membrane"/>
    <property type="evidence" value="ECO:0007669"/>
    <property type="project" value="InterPro"/>
</dbReference>
<dbReference type="PANTHER" id="PTHR24421:SF63">
    <property type="entry name" value="SENSOR HISTIDINE KINASE DESK"/>
    <property type="match status" value="1"/>
</dbReference>
<evidence type="ECO:0000256" key="4">
    <source>
        <dbReference type="SAM" id="Phobius"/>
    </source>
</evidence>
<organism evidence="6 7">
    <name type="scientific">Shewanella zhuhaiensis</name>
    <dbReference type="NCBI Taxonomy" id="2919576"/>
    <lineage>
        <taxon>Bacteria</taxon>
        <taxon>Pseudomonadati</taxon>
        <taxon>Pseudomonadota</taxon>
        <taxon>Gammaproteobacteria</taxon>
        <taxon>Alteromonadales</taxon>
        <taxon>Shewanellaceae</taxon>
        <taxon>Shewanella</taxon>
    </lineage>
</organism>
<protein>
    <submittedName>
        <fullName evidence="6">Histidine kinase</fullName>
    </submittedName>
</protein>
<dbReference type="Gene3D" id="3.30.565.10">
    <property type="entry name" value="Histidine kinase-like ATPase, C-terminal domain"/>
    <property type="match status" value="1"/>
</dbReference>
<dbReference type="GO" id="GO:0000155">
    <property type="term" value="F:phosphorelay sensor kinase activity"/>
    <property type="evidence" value="ECO:0007669"/>
    <property type="project" value="InterPro"/>
</dbReference>
<dbReference type="Gene3D" id="1.20.5.1930">
    <property type="match status" value="1"/>
</dbReference>
<keyword evidence="2 6" id="KW-0418">Kinase</keyword>
<evidence type="ECO:0000256" key="1">
    <source>
        <dbReference type="ARBA" id="ARBA00022679"/>
    </source>
</evidence>
<gene>
    <name evidence="6" type="ORF">MJ923_13380</name>
</gene>
<dbReference type="InterPro" id="IPR011712">
    <property type="entry name" value="Sig_transdc_His_kin_sub3_dim/P"/>
</dbReference>
<feature type="transmembrane region" description="Helical" evidence="4">
    <location>
        <begin position="127"/>
        <end position="144"/>
    </location>
</feature>
<keyword evidence="1" id="KW-0808">Transferase</keyword>
<keyword evidence="4" id="KW-0472">Membrane</keyword>
<keyword evidence="3" id="KW-0902">Two-component regulatory system</keyword>
<sequence>MKDPNALETRLAKYYLANLVFYFLPLVLSKASGLDVGVSLALLIPFLYGYFGAYRASAVNAWKPIALMALCGVVATPFNSGSISLFTFAGFFIGFFYRGPGYFIWLASLCSLMFGLNLLLKFPGYNFALFGSALTVGISLFGVAEAKRQAAKRAMAQSDTEIRRLASALERERIARDLHDIMGHHLASIALKADLASRLLGKGDTNSCKKELDDLTLIARDSLAQIRAAVGQYKRKDIADILNELGQRLREKGLGVSIEGELPALPVPLERELGLILTELISNILRHSQAQHCWLSSSLSDQGLTLQVKDDGKASKITEGNGIKGIRERLAAVEGKLQLDNQHGFCATIFLPAKALLSNQGDN</sequence>
<keyword evidence="4" id="KW-0812">Transmembrane</keyword>
<dbReference type="AlphaFoldDB" id="A0AAJ1F156"/>
<dbReference type="InterPro" id="IPR050482">
    <property type="entry name" value="Sensor_HK_TwoCompSys"/>
</dbReference>
<dbReference type="InterPro" id="IPR036890">
    <property type="entry name" value="HATPase_C_sf"/>
</dbReference>
<dbReference type="EMBL" id="JAKUDL010000004">
    <property type="protein sequence ID" value="MCH4295297.1"/>
    <property type="molecule type" value="Genomic_DNA"/>
</dbReference>
<feature type="transmembrane region" description="Helical" evidence="4">
    <location>
        <begin position="102"/>
        <end position="120"/>
    </location>
</feature>
<comment type="caution">
    <text evidence="6">The sequence shown here is derived from an EMBL/GenBank/DDBJ whole genome shotgun (WGS) entry which is preliminary data.</text>
</comment>
<dbReference type="Proteomes" id="UP001297581">
    <property type="component" value="Unassembled WGS sequence"/>
</dbReference>
<name>A0AAJ1F156_9GAMM</name>
<evidence type="ECO:0000313" key="6">
    <source>
        <dbReference type="EMBL" id="MCH4295297.1"/>
    </source>
</evidence>
<reference evidence="6 7" key="1">
    <citation type="submission" date="2022-02" db="EMBL/GenBank/DDBJ databases">
        <title>The genome sequence of Shewanella sp. 3B26.</title>
        <authorList>
            <person name="Du J."/>
        </authorList>
    </citation>
    <scope>NUCLEOTIDE SEQUENCE [LARGE SCALE GENOMIC DNA]</scope>
    <source>
        <strain evidence="6 7">3B26</strain>
    </source>
</reference>